<evidence type="ECO:0000256" key="3">
    <source>
        <dbReference type="ARBA" id="ARBA00022723"/>
    </source>
</evidence>
<reference evidence="7 8" key="1">
    <citation type="submission" date="2020-08" db="EMBL/GenBank/DDBJ databases">
        <title>Cohnella phylogeny.</title>
        <authorList>
            <person name="Dunlap C."/>
        </authorList>
    </citation>
    <scope>NUCLEOTIDE SEQUENCE [LARGE SCALE GENOMIC DNA]</scope>
    <source>
        <strain evidence="7 8">CBP 2801</strain>
    </source>
</reference>
<evidence type="ECO:0000259" key="6">
    <source>
        <dbReference type="Pfam" id="PF02900"/>
    </source>
</evidence>
<dbReference type="InterPro" id="IPR014436">
    <property type="entry name" value="Extradiol_dOase_DODA"/>
</dbReference>
<dbReference type="Pfam" id="PF02900">
    <property type="entry name" value="LigB"/>
    <property type="match status" value="1"/>
</dbReference>
<keyword evidence="7" id="KW-0223">Dioxygenase</keyword>
<dbReference type="EMBL" id="JACJVO010000045">
    <property type="protein sequence ID" value="MBB6735203.1"/>
    <property type="molecule type" value="Genomic_DNA"/>
</dbReference>
<dbReference type="Gene3D" id="3.40.830.10">
    <property type="entry name" value="LigB-like"/>
    <property type="match status" value="1"/>
</dbReference>
<protein>
    <submittedName>
        <fullName evidence="7">Dioxygenase</fullName>
    </submittedName>
</protein>
<accession>A0A7X0W0M0</accession>
<proteinExistence type="inferred from homology"/>
<evidence type="ECO:0000313" key="8">
    <source>
        <dbReference type="Proteomes" id="UP000564644"/>
    </source>
</evidence>
<feature type="domain" description="Extradiol ring-cleavage dioxygenase class III enzyme subunit B" evidence="6">
    <location>
        <begin position="30"/>
        <end position="250"/>
    </location>
</feature>
<keyword evidence="8" id="KW-1185">Reference proteome</keyword>
<dbReference type="PIRSF" id="PIRSF006157">
    <property type="entry name" value="Doxgns_DODA"/>
    <property type="match status" value="1"/>
</dbReference>
<dbReference type="CDD" id="cd07363">
    <property type="entry name" value="45_DOPA_Dioxygenase"/>
    <property type="match status" value="1"/>
</dbReference>
<name>A0A7X0W0M0_9BACL</name>
<dbReference type="GO" id="GO:0016702">
    <property type="term" value="F:oxidoreductase activity, acting on single donors with incorporation of molecular oxygen, incorporation of two atoms of oxygen"/>
    <property type="evidence" value="ECO:0007669"/>
    <property type="project" value="UniProtKB-ARBA"/>
</dbReference>
<dbReference type="PANTHER" id="PTHR30096">
    <property type="entry name" value="4,5-DOPA DIOXYGENASE EXTRADIOL-LIKE PROTEIN"/>
    <property type="match status" value="1"/>
</dbReference>
<evidence type="ECO:0000256" key="2">
    <source>
        <dbReference type="ARBA" id="ARBA00007581"/>
    </source>
</evidence>
<keyword evidence="3" id="KW-0479">Metal-binding</keyword>
<evidence type="ECO:0000256" key="1">
    <source>
        <dbReference type="ARBA" id="ARBA00001947"/>
    </source>
</evidence>
<evidence type="ECO:0000256" key="4">
    <source>
        <dbReference type="ARBA" id="ARBA00022833"/>
    </source>
</evidence>
<dbReference type="SUPFAM" id="SSF53213">
    <property type="entry name" value="LigB-like"/>
    <property type="match status" value="1"/>
</dbReference>
<comment type="similarity">
    <text evidence="2">Belongs to the DODA-type extradiol aromatic ring-opening dioxygenase family.</text>
</comment>
<dbReference type="AlphaFoldDB" id="A0A7X0W0M0"/>
<dbReference type="PANTHER" id="PTHR30096:SF0">
    <property type="entry name" value="4,5-DOPA DIOXYGENASE EXTRADIOL-LIKE PROTEIN"/>
    <property type="match status" value="1"/>
</dbReference>
<dbReference type="Proteomes" id="UP000564644">
    <property type="component" value="Unassembled WGS sequence"/>
</dbReference>
<dbReference type="GO" id="GO:0008270">
    <property type="term" value="F:zinc ion binding"/>
    <property type="evidence" value="ECO:0007669"/>
    <property type="project" value="InterPro"/>
</dbReference>
<gene>
    <name evidence="7" type="ORF">H7C18_30255</name>
</gene>
<comment type="caution">
    <text evidence="7">The sequence shown here is derived from an EMBL/GenBank/DDBJ whole genome shotgun (WGS) entry which is preliminary data.</text>
</comment>
<keyword evidence="4" id="KW-0862">Zinc</keyword>
<dbReference type="RefSeq" id="WP_185132858.1">
    <property type="nucleotide sequence ID" value="NZ_JACJVO010000045.1"/>
</dbReference>
<keyword evidence="5" id="KW-0560">Oxidoreductase</keyword>
<organism evidence="7 8">
    <name type="scientific">Cohnella zeiphila</name>
    <dbReference type="NCBI Taxonomy" id="2761120"/>
    <lineage>
        <taxon>Bacteria</taxon>
        <taxon>Bacillati</taxon>
        <taxon>Bacillota</taxon>
        <taxon>Bacilli</taxon>
        <taxon>Bacillales</taxon>
        <taxon>Paenibacillaceae</taxon>
        <taxon>Cohnella</taxon>
    </lineage>
</organism>
<evidence type="ECO:0000256" key="5">
    <source>
        <dbReference type="ARBA" id="ARBA00023002"/>
    </source>
</evidence>
<sequence length="255" mass="28188">MISPLFVGHGSPMMAVQDSACTEFLADYGKKVKPKAIVIFTAHWESETTAISSVSGTYDTIYDFGGFPDELYRIRYPAPGSPELARRVGERFAAAGIPHRFDERRGLDHGSWVVLSRMFPEADIPVVQISVHPFLPASEQFRIGTALRGLDGEDVLVIGSGATVHNFRALNPRADRPDPWAIAFDDWLVARIRAKELDELFRYEELAPNAKAAVPRPEHFVPLLLAFGSADPASVAEEVHRSYEMGSLSYLALAF</sequence>
<dbReference type="InterPro" id="IPR004183">
    <property type="entry name" value="Xdiol_dOase_suB"/>
</dbReference>
<comment type="cofactor">
    <cofactor evidence="1">
        <name>Zn(2+)</name>
        <dbReference type="ChEBI" id="CHEBI:29105"/>
    </cofactor>
</comment>
<evidence type="ECO:0000313" key="7">
    <source>
        <dbReference type="EMBL" id="MBB6735203.1"/>
    </source>
</evidence>
<dbReference type="GO" id="GO:0008198">
    <property type="term" value="F:ferrous iron binding"/>
    <property type="evidence" value="ECO:0007669"/>
    <property type="project" value="InterPro"/>
</dbReference>